<organism evidence="1 2">
    <name type="scientific">Phaeobacter porticola</name>
    <dbReference type="NCBI Taxonomy" id="1844006"/>
    <lineage>
        <taxon>Bacteria</taxon>
        <taxon>Pseudomonadati</taxon>
        <taxon>Pseudomonadota</taxon>
        <taxon>Alphaproteobacteria</taxon>
        <taxon>Rhodobacterales</taxon>
        <taxon>Roseobacteraceae</taxon>
        <taxon>Phaeobacter</taxon>
    </lineage>
</organism>
<dbReference type="KEGG" id="php:PhaeoP97_01962"/>
<protein>
    <submittedName>
        <fullName evidence="1">Uncharacterized protein</fullName>
    </submittedName>
</protein>
<accession>A0A1L3I5E5</accession>
<keyword evidence="2" id="KW-1185">Reference proteome</keyword>
<gene>
    <name evidence="1" type="ORF">PhaeoP97_01962</name>
</gene>
<dbReference type="EMBL" id="CP016364">
    <property type="protein sequence ID" value="APG47370.1"/>
    <property type="molecule type" value="Genomic_DNA"/>
</dbReference>
<dbReference type="RefSeq" id="WP_237028921.1">
    <property type="nucleotide sequence ID" value="NZ_CP016364.1"/>
</dbReference>
<reference evidence="2" key="1">
    <citation type="submission" date="2016-07" db="EMBL/GenBank/DDBJ databases">
        <title>Phaeobacter portensis sp. nov., a tropodithietic acid producing bacterium isolated from a German harbor.</title>
        <authorList>
            <person name="Freese H.M."/>
            <person name="Bunk B."/>
            <person name="Breider S."/>
            <person name="Brinkhoff T."/>
        </authorList>
    </citation>
    <scope>NUCLEOTIDE SEQUENCE [LARGE SCALE GENOMIC DNA]</scope>
    <source>
        <strain evidence="2">P97</strain>
    </source>
</reference>
<sequence length="155" mass="16900">MQDDLPVNTSAADHPVYIIASRDYLTSCDISDTVFDTDPDAQVICHPTIKSALTDICRYGTLTAVFAEAGKTLVHQMQLDKIIAARSGQLVLLGATAEAELEAEEIGKYPWPVLCRPFSTSMIKSWLQPRQTAPDAALGNNTGDRTFISCLRVVD</sequence>
<dbReference type="AlphaFoldDB" id="A0A1L3I5E5"/>
<proteinExistence type="predicted"/>
<dbReference type="Proteomes" id="UP000183859">
    <property type="component" value="Chromosome"/>
</dbReference>
<name>A0A1L3I5E5_9RHOB</name>
<evidence type="ECO:0000313" key="2">
    <source>
        <dbReference type="Proteomes" id="UP000183859"/>
    </source>
</evidence>
<dbReference type="STRING" id="1844006.PhaeoP97_01962"/>
<evidence type="ECO:0000313" key="1">
    <source>
        <dbReference type="EMBL" id="APG47370.1"/>
    </source>
</evidence>